<evidence type="ECO:0000313" key="2">
    <source>
        <dbReference type="EMBL" id="CAB4241635.1"/>
    </source>
</evidence>
<keyword evidence="1" id="KW-0812">Transmembrane</keyword>
<keyword evidence="1" id="KW-0472">Membrane</keyword>
<gene>
    <name evidence="2" type="ORF">UFOVP71_173</name>
</gene>
<feature type="transmembrane region" description="Helical" evidence="1">
    <location>
        <begin position="12"/>
        <end position="33"/>
    </location>
</feature>
<proteinExistence type="predicted"/>
<sequence length="36" mass="4215">MWNQLSREQKINEIITCVAFVAFLVLLCFMPDLTRA</sequence>
<keyword evidence="1" id="KW-1133">Transmembrane helix</keyword>
<organism evidence="2">
    <name type="scientific">uncultured Caudovirales phage</name>
    <dbReference type="NCBI Taxonomy" id="2100421"/>
    <lineage>
        <taxon>Viruses</taxon>
        <taxon>Duplodnaviria</taxon>
        <taxon>Heunggongvirae</taxon>
        <taxon>Uroviricota</taxon>
        <taxon>Caudoviricetes</taxon>
        <taxon>Peduoviridae</taxon>
        <taxon>Maltschvirus</taxon>
        <taxon>Maltschvirus maltsch</taxon>
    </lineage>
</organism>
<protein>
    <submittedName>
        <fullName evidence="2">Uncharacterized protein</fullName>
    </submittedName>
</protein>
<accession>A0A6J5T9N3</accession>
<dbReference type="EMBL" id="LR797824">
    <property type="protein sequence ID" value="CAB4241635.1"/>
    <property type="molecule type" value="Genomic_DNA"/>
</dbReference>
<evidence type="ECO:0000256" key="1">
    <source>
        <dbReference type="SAM" id="Phobius"/>
    </source>
</evidence>
<reference evidence="2" key="1">
    <citation type="submission" date="2020-05" db="EMBL/GenBank/DDBJ databases">
        <authorList>
            <person name="Chiriac C."/>
            <person name="Salcher M."/>
            <person name="Ghai R."/>
            <person name="Kavagutti S V."/>
        </authorList>
    </citation>
    <scope>NUCLEOTIDE SEQUENCE</scope>
</reference>
<name>A0A6J5T9N3_9CAUD</name>